<evidence type="ECO:0000313" key="2">
    <source>
        <dbReference type="Proteomes" id="UP001264980"/>
    </source>
</evidence>
<reference evidence="1 2" key="1">
    <citation type="submission" date="2023-07" db="EMBL/GenBank/DDBJ databases">
        <title>Sorghum-associated microbial communities from plants grown in Nebraska, USA.</title>
        <authorList>
            <person name="Schachtman D."/>
        </authorList>
    </citation>
    <scope>NUCLEOTIDE SEQUENCE [LARGE SCALE GENOMIC DNA]</scope>
    <source>
        <strain evidence="1 2">BE57</strain>
    </source>
</reference>
<name>A0ABU1QWQ4_9BACT</name>
<accession>A0ABU1QWQ4</accession>
<evidence type="ECO:0008006" key="3">
    <source>
        <dbReference type="Google" id="ProtNLM"/>
    </source>
</evidence>
<dbReference type="RefSeq" id="WP_309983543.1">
    <property type="nucleotide sequence ID" value="NZ_JAVDTI010000002.1"/>
</dbReference>
<keyword evidence="2" id="KW-1185">Reference proteome</keyword>
<proteinExistence type="predicted"/>
<protein>
    <recommendedName>
        <fullName evidence="3">Tail fiber protein</fullName>
    </recommendedName>
</protein>
<organism evidence="1 2">
    <name type="scientific">Dyadobacter fermentans</name>
    <dbReference type="NCBI Taxonomy" id="94254"/>
    <lineage>
        <taxon>Bacteria</taxon>
        <taxon>Pseudomonadati</taxon>
        <taxon>Bacteroidota</taxon>
        <taxon>Cytophagia</taxon>
        <taxon>Cytophagales</taxon>
        <taxon>Spirosomataceae</taxon>
        <taxon>Dyadobacter</taxon>
    </lineage>
</organism>
<dbReference type="EMBL" id="JAVDTI010000002">
    <property type="protein sequence ID" value="MDR6805575.1"/>
    <property type="molecule type" value="Genomic_DNA"/>
</dbReference>
<comment type="caution">
    <text evidence="1">The sequence shown here is derived from an EMBL/GenBank/DDBJ whole genome shotgun (WGS) entry which is preliminary data.</text>
</comment>
<sequence length="400" mass="41679">MKFLSNVDMDKNQLLQVVIHSAAVAPGSPVDGQIYYNTGTNLYYYYRVTDTTWIPFGGGNVVGGAGLAESTVAGVTTLSVNVDGVGLEINADIVRLKDLGVVTAKLADNAVTTIKVTDKNITFAKIQDIPTMTLIGRVAAGSGVASAIAIIDDNTMASALSTNLATAGSIKAYVDSRISAIGSLQGAFNATTSTQFPGGATTFKGYYWYVTVAGTVQGVTMNVGDVLIANKDNPSLTVASDWIFLESNRDQATTTVLGVVALATAAEVQTGTDANKVVTPSTLSQRTATETRTGLIEIATQAETNTGTDDTRAVTPLKLKTLLDAQLVASGFATNVGDATALTYTITHNFNTKDVGVELFDATTGATVYADVTRPTVNTCAIAFAKAPALNAYRVIVKKN</sequence>
<gene>
    <name evidence="1" type="ORF">J2W84_002621</name>
</gene>
<dbReference type="Proteomes" id="UP001264980">
    <property type="component" value="Unassembled WGS sequence"/>
</dbReference>
<evidence type="ECO:0000313" key="1">
    <source>
        <dbReference type="EMBL" id="MDR6805575.1"/>
    </source>
</evidence>